<dbReference type="Proteomes" id="UP000829398">
    <property type="component" value="Chromosome 5"/>
</dbReference>
<gene>
    <name evidence="1" type="ORF">KPL71_015174</name>
</gene>
<name>A0ACB8KH19_CITSI</name>
<evidence type="ECO:0000313" key="1">
    <source>
        <dbReference type="EMBL" id="KAH9753705.1"/>
    </source>
</evidence>
<evidence type="ECO:0000313" key="2">
    <source>
        <dbReference type="Proteomes" id="UP000829398"/>
    </source>
</evidence>
<accession>A0ACB8KH19</accession>
<keyword evidence="2" id="KW-1185">Reference proteome</keyword>
<dbReference type="EMBL" id="CM039174">
    <property type="protein sequence ID" value="KAH9753705.1"/>
    <property type="molecule type" value="Genomic_DNA"/>
</dbReference>
<sequence>MFQTVHDYVGKCEICQKTKASTLKPAGLLQPLPIPCQVWDDITLDFIEGLPNSHGKNSILVVVDRLSKSAHFMALTHPFTAKTVAEKFIDGVVKLHGMPKSIISDRDPIFISKFWQEFFHMSGTQLNMSSAYHPQTDGQTEVINRCLEQYLRSFVHQWQKQWNSYLPWAEYWYNTTYHESTSMTPFLALYGRHPLVVPMYHVESSPVHKVDQALLSRDELLRQLKQNLKMATNRMKQFADTKTRDVEFKEGDMVFLRLPPYRQTTVFRRAHQKLTSKYSGPYPILRRVGQVAYELKLPTGSRVHPVFHVSLLKKYVGEMPQFSADLPYVNDDGVLVLEPDKIIDVRWLKRGGKLVEQSLVRWKRLPHEDATWEDSEFLAKQFPHLTLEDKGPLRGGGIDTPRRSSRIPKPSNKYAGYI</sequence>
<reference evidence="2" key="1">
    <citation type="journal article" date="2023" name="Hortic. Res.">
        <title>A chromosome-level phased genome enabling allele-level studies in sweet orange: a case study on citrus Huanglongbing tolerance.</title>
        <authorList>
            <person name="Wu B."/>
            <person name="Yu Q."/>
            <person name="Deng Z."/>
            <person name="Duan Y."/>
            <person name="Luo F."/>
            <person name="Gmitter F. Jr."/>
        </authorList>
    </citation>
    <scope>NUCLEOTIDE SEQUENCE [LARGE SCALE GENOMIC DNA]</scope>
    <source>
        <strain evidence="2">cv. Valencia</strain>
    </source>
</reference>
<comment type="caution">
    <text evidence="1">The sequence shown here is derived from an EMBL/GenBank/DDBJ whole genome shotgun (WGS) entry which is preliminary data.</text>
</comment>
<proteinExistence type="predicted"/>
<protein>
    <submittedName>
        <fullName evidence="1">Integrase catalytic domain-containing protein</fullName>
    </submittedName>
</protein>
<organism evidence="1 2">
    <name type="scientific">Citrus sinensis</name>
    <name type="common">Sweet orange</name>
    <name type="synonym">Citrus aurantium var. sinensis</name>
    <dbReference type="NCBI Taxonomy" id="2711"/>
    <lineage>
        <taxon>Eukaryota</taxon>
        <taxon>Viridiplantae</taxon>
        <taxon>Streptophyta</taxon>
        <taxon>Embryophyta</taxon>
        <taxon>Tracheophyta</taxon>
        <taxon>Spermatophyta</taxon>
        <taxon>Magnoliopsida</taxon>
        <taxon>eudicotyledons</taxon>
        <taxon>Gunneridae</taxon>
        <taxon>Pentapetalae</taxon>
        <taxon>rosids</taxon>
        <taxon>malvids</taxon>
        <taxon>Sapindales</taxon>
        <taxon>Rutaceae</taxon>
        <taxon>Aurantioideae</taxon>
        <taxon>Citrus</taxon>
    </lineage>
</organism>